<evidence type="ECO:0000313" key="11">
    <source>
        <dbReference type="Proteomes" id="UP000324479"/>
    </source>
</evidence>
<feature type="region of interest" description="Disordered" evidence="7">
    <location>
        <begin position="1"/>
        <end position="39"/>
    </location>
</feature>
<dbReference type="SUPFAM" id="SSF52540">
    <property type="entry name" value="P-loop containing nucleoside triphosphate hydrolases"/>
    <property type="match status" value="1"/>
</dbReference>
<feature type="compositionally biased region" description="Polar residues" evidence="7">
    <location>
        <begin position="1"/>
        <end position="18"/>
    </location>
</feature>
<organism evidence="10 11">
    <name type="scientific">Roseiconus nitratireducens</name>
    <dbReference type="NCBI Taxonomy" id="2605748"/>
    <lineage>
        <taxon>Bacteria</taxon>
        <taxon>Pseudomonadati</taxon>
        <taxon>Planctomycetota</taxon>
        <taxon>Planctomycetia</taxon>
        <taxon>Pirellulales</taxon>
        <taxon>Pirellulaceae</taxon>
        <taxon>Roseiconus</taxon>
    </lineage>
</organism>
<proteinExistence type="predicted"/>
<feature type="domain" description="AAA" evidence="9">
    <location>
        <begin position="608"/>
        <end position="742"/>
    </location>
</feature>
<keyword evidence="4" id="KW-0067">ATP-binding</keyword>
<dbReference type="GO" id="GO:0004715">
    <property type="term" value="F:non-membrane spanning protein tyrosine kinase activity"/>
    <property type="evidence" value="ECO:0007669"/>
    <property type="project" value="UniProtKB-EC"/>
</dbReference>
<dbReference type="AlphaFoldDB" id="A0A5M6DFE6"/>
<keyword evidence="8" id="KW-0812">Transmembrane</keyword>
<evidence type="ECO:0000259" key="9">
    <source>
        <dbReference type="Pfam" id="PF13614"/>
    </source>
</evidence>
<keyword evidence="8" id="KW-1133">Transmembrane helix</keyword>
<dbReference type="InterPro" id="IPR005702">
    <property type="entry name" value="Wzc-like_C"/>
</dbReference>
<keyword evidence="1 10" id="KW-0808">Transferase</keyword>
<name>A0A5M6DFE6_9BACT</name>
<feature type="transmembrane region" description="Helical" evidence="8">
    <location>
        <begin position="58"/>
        <end position="77"/>
    </location>
</feature>
<evidence type="ECO:0000256" key="8">
    <source>
        <dbReference type="SAM" id="Phobius"/>
    </source>
</evidence>
<evidence type="ECO:0000256" key="1">
    <source>
        <dbReference type="ARBA" id="ARBA00022679"/>
    </source>
</evidence>
<keyword evidence="11" id="KW-1185">Reference proteome</keyword>
<evidence type="ECO:0000256" key="4">
    <source>
        <dbReference type="ARBA" id="ARBA00022840"/>
    </source>
</evidence>
<keyword evidence="2" id="KW-0547">Nucleotide-binding</keyword>
<accession>A0A5M6DFE6</accession>
<keyword evidence="6" id="KW-0175">Coiled coil</keyword>
<dbReference type="InterPro" id="IPR027417">
    <property type="entry name" value="P-loop_NTPase"/>
</dbReference>
<dbReference type="Proteomes" id="UP000324479">
    <property type="component" value="Unassembled WGS sequence"/>
</dbReference>
<dbReference type="NCBIfam" id="TIGR01007">
    <property type="entry name" value="eps_fam"/>
    <property type="match status" value="1"/>
</dbReference>
<evidence type="ECO:0000256" key="5">
    <source>
        <dbReference type="ARBA" id="ARBA00023137"/>
    </source>
</evidence>
<evidence type="ECO:0000256" key="6">
    <source>
        <dbReference type="SAM" id="Coils"/>
    </source>
</evidence>
<dbReference type="InterPro" id="IPR050445">
    <property type="entry name" value="Bact_polysacc_biosynth/exp"/>
</dbReference>
<evidence type="ECO:0000256" key="2">
    <source>
        <dbReference type="ARBA" id="ARBA00022741"/>
    </source>
</evidence>
<evidence type="ECO:0000313" key="10">
    <source>
        <dbReference type="EMBL" id="KAA5546294.1"/>
    </source>
</evidence>
<keyword evidence="8" id="KW-0472">Membrane</keyword>
<keyword evidence="5" id="KW-0829">Tyrosine-protein kinase</keyword>
<dbReference type="GO" id="GO:0005524">
    <property type="term" value="F:ATP binding"/>
    <property type="evidence" value="ECO:0007669"/>
    <property type="project" value="UniProtKB-KW"/>
</dbReference>
<reference evidence="10 11" key="1">
    <citation type="submission" date="2019-08" db="EMBL/GenBank/DDBJ databases">
        <authorList>
            <person name="Dhanesh K."/>
            <person name="Kumar G."/>
            <person name="Sasikala C."/>
            <person name="Venkata Ramana C."/>
        </authorList>
    </citation>
    <scope>NUCLEOTIDE SEQUENCE [LARGE SCALE GENOMIC DNA]</scope>
    <source>
        <strain evidence="10 11">JC645</strain>
    </source>
</reference>
<comment type="caution">
    <text evidence="10">The sequence shown here is derived from an EMBL/GenBank/DDBJ whole genome shotgun (WGS) entry which is preliminary data.</text>
</comment>
<dbReference type="EC" id="2.7.10.2" evidence="10"/>
<keyword evidence="3 10" id="KW-0418">Kinase</keyword>
<dbReference type="EMBL" id="VWOX01000002">
    <property type="protein sequence ID" value="KAA5546294.1"/>
    <property type="molecule type" value="Genomic_DNA"/>
</dbReference>
<evidence type="ECO:0000256" key="7">
    <source>
        <dbReference type="SAM" id="MobiDB-lite"/>
    </source>
</evidence>
<feature type="compositionally biased region" description="Basic residues" evidence="7">
    <location>
        <begin position="28"/>
        <end position="38"/>
    </location>
</feature>
<feature type="coiled-coil region" evidence="6">
    <location>
        <begin position="436"/>
        <end position="494"/>
    </location>
</feature>
<gene>
    <name evidence="10" type="ORF">FYK55_05255</name>
</gene>
<evidence type="ECO:0000256" key="3">
    <source>
        <dbReference type="ARBA" id="ARBA00022777"/>
    </source>
</evidence>
<dbReference type="CDD" id="cd05387">
    <property type="entry name" value="BY-kinase"/>
    <property type="match status" value="1"/>
</dbReference>
<dbReference type="Gene3D" id="3.40.50.300">
    <property type="entry name" value="P-loop containing nucleotide triphosphate hydrolases"/>
    <property type="match status" value="1"/>
</dbReference>
<dbReference type="InterPro" id="IPR025669">
    <property type="entry name" value="AAA_dom"/>
</dbReference>
<dbReference type="PANTHER" id="PTHR32309">
    <property type="entry name" value="TYROSINE-PROTEIN KINASE"/>
    <property type="match status" value="1"/>
</dbReference>
<dbReference type="Pfam" id="PF13614">
    <property type="entry name" value="AAA_31"/>
    <property type="match status" value="1"/>
</dbReference>
<sequence length="801" mass="90309">MVAQNSTGTHSMTLHTNQPGHGHPGHGPGHHRPGHPGHGHSSNAFDPWLIWVTLRRTWYWAVPVGLVLASVAAFAVLKQFVPRYESSALLEASRDYVAFKGVMPALDDIARTEKPLIVNPVVLDPILQDPELRNAPSLSDPEQAEQNLRDNLSIRSAGSKSRMEVSYTDTDREYAQKICTAIVVSYLSQRDSMDTNRVNSLINYLTPAIRDREKKVQEKQDIVQKLSEKTLGYNPSAPLSSMENQHSISLFGQLQSQISSLEAEIEMLDAIEKGQRQDRENLASNGENLDYPKFVPPIIDVRRDILDPDEVNAMAENDPAVVEARQRYNYFKDRVFDMENNDVARMRKEYYREMMDQRDEWEEKLLAFRKEARTRAEKAMKERIEFDYQRRLKDAEGDIERQKIAFQNEYRRSLADRDRQNQAELERQKWQDQEKRRQLVARLASVREQYEQERERMKKYSGASAELEFAQQELAIERETLQTLRNRIDAIRTESEHEGVVRLLADATEPRSPVENVPVKKMAMAGGACFLIPFVFGLLWEMRTNRVTDIQVLEKTGGLAPIVGELARSPAGQNGRGSRGRRVFQESVDTLRANLFLSESTRDARSFAIVSSMSGEGKSTAASQLAISLAKATGKTVLLIDADMRCPDQHDVFGLTLEPGLSGVLLNEVKFEDAVRTELGDLIHVLPAGRLKASPHRLMSPAKMRELIDQALKRYDFVIVDTAPVLSASETLAVAASVDTTLVCAMRDVTRKDSVVRTTHRLEAAGANVAGTIFNGVTPRQYAYRYGDYTYAGAGEIPDYS</sequence>
<protein>
    <submittedName>
        <fullName evidence="10">Polysaccharide biosynthesis tyrosine autokinase</fullName>
        <ecNumber evidence="10">2.7.10.2</ecNumber>
    </submittedName>
</protein>
<dbReference type="PANTHER" id="PTHR32309:SF31">
    <property type="entry name" value="CAPSULAR EXOPOLYSACCHARIDE FAMILY"/>
    <property type="match status" value="1"/>
</dbReference>